<dbReference type="RefSeq" id="WP_135959597.1">
    <property type="nucleotide sequence ID" value="NZ_SRYM01000046.1"/>
</dbReference>
<dbReference type="AlphaFoldDB" id="A0A4S2EHX6"/>
<reference evidence="2 3" key="1">
    <citation type="submission" date="2019-04" db="EMBL/GenBank/DDBJ databases">
        <title>Microbes associate with the intestines of laboratory mice.</title>
        <authorList>
            <person name="Navarre W."/>
            <person name="Wong E."/>
            <person name="Huang K."/>
            <person name="Tropini C."/>
            <person name="Ng K."/>
            <person name="Yu B."/>
        </authorList>
    </citation>
    <scope>NUCLEOTIDE SEQUENCE [LARGE SCALE GENOMIC DNA]</scope>
    <source>
        <strain evidence="2 3">NM39_I3</strain>
    </source>
</reference>
<keyword evidence="1" id="KW-0732">Signal</keyword>
<comment type="caution">
    <text evidence="2">The sequence shown here is derived from an EMBL/GenBank/DDBJ whole genome shotgun (WGS) entry which is preliminary data.</text>
</comment>
<gene>
    <name evidence="2" type="ORF">E5342_13970</name>
</gene>
<protein>
    <submittedName>
        <fullName evidence="2">Conjugal transfer protein TraI</fullName>
    </submittedName>
</protein>
<feature type="chain" id="PRO_5020823395" evidence="1">
    <location>
        <begin position="21"/>
        <end position="186"/>
    </location>
</feature>
<proteinExistence type="predicted"/>
<evidence type="ECO:0000256" key="1">
    <source>
        <dbReference type="SAM" id="SignalP"/>
    </source>
</evidence>
<feature type="signal peptide" evidence="1">
    <location>
        <begin position="1"/>
        <end position="20"/>
    </location>
</feature>
<dbReference type="EMBL" id="SRYM01000046">
    <property type="protein sequence ID" value="TGY55569.1"/>
    <property type="molecule type" value="Genomic_DNA"/>
</dbReference>
<accession>A0A4S2EHX6</accession>
<sequence>MKTKVLCSIMIMFFAVTNVAAQWVVSDPALTSLTQITAAKEFEQALKDFAVLQKSRDFLNESIDFYKKVNGVIKNSKTVLNVLSRQGKMYELSAQECSRTDIYTPDAYKEYTQVINDIMEENLLSFDLIKTIISSSVQMTDGERLRVILDLDEKTKEGMNKLIDERSRFNTVNDAIKRISALKSKK</sequence>
<evidence type="ECO:0000313" key="3">
    <source>
        <dbReference type="Proteomes" id="UP000310032"/>
    </source>
</evidence>
<organism evidence="2 3">
    <name type="scientific">Parabacteroides distasonis</name>
    <dbReference type="NCBI Taxonomy" id="823"/>
    <lineage>
        <taxon>Bacteria</taxon>
        <taxon>Pseudomonadati</taxon>
        <taxon>Bacteroidota</taxon>
        <taxon>Bacteroidia</taxon>
        <taxon>Bacteroidales</taxon>
        <taxon>Tannerellaceae</taxon>
        <taxon>Parabacteroides</taxon>
    </lineage>
</organism>
<dbReference type="Proteomes" id="UP000310032">
    <property type="component" value="Unassembled WGS sequence"/>
</dbReference>
<evidence type="ECO:0000313" key="2">
    <source>
        <dbReference type="EMBL" id="TGY55569.1"/>
    </source>
</evidence>
<name>A0A4S2EHX6_PARDI</name>